<organism evidence="9 10">
    <name type="scientific">Dictyobacter alpinus</name>
    <dbReference type="NCBI Taxonomy" id="2014873"/>
    <lineage>
        <taxon>Bacteria</taxon>
        <taxon>Bacillati</taxon>
        <taxon>Chloroflexota</taxon>
        <taxon>Ktedonobacteria</taxon>
        <taxon>Ktedonobacterales</taxon>
        <taxon>Dictyobacteraceae</taxon>
        <taxon>Dictyobacter</taxon>
    </lineage>
</organism>
<dbReference type="Pfam" id="PF13426">
    <property type="entry name" value="PAS_9"/>
    <property type="match status" value="1"/>
</dbReference>
<dbReference type="EC" id="2.7.13.3" evidence="2"/>
<dbReference type="SUPFAM" id="SSF47384">
    <property type="entry name" value="Homodimeric domain of signal transducing histidine kinase"/>
    <property type="match status" value="1"/>
</dbReference>
<feature type="domain" description="PAC" evidence="8">
    <location>
        <begin position="96"/>
        <end position="151"/>
    </location>
</feature>
<dbReference type="SUPFAM" id="SSF55785">
    <property type="entry name" value="PYP-like sensor domain (PAS domain)"/>
    <property type="match status" value="3"/>
</dbReference>
<name>A0A402BI31_9CHLR</name>
<dbReference type="SMART" id="SM00091">
    <property type="entry name" value="PAS"/>
    <property type="match status" value="3"/>
</dbReference>
<keyword evidence="3" id="KW-0597">Phosphoprotein</keyword>
<dbReference type="Gene3D" id="3.30.450.40">
    <property type="match status" value="1"/>
</dbReference>
<dbReference type="GO" id="GO:0009927">
    <property type="term" value="F:histidine phosphotransfer kinase activity"/>
    <property type="evidence" value="ECO:0007669"/>
    <property type="project" value="TreeGrafter"/>
</dbReference>
<dbReference type="Pfam" id="PF08447">
    <property type="entry name" value="PAS_3"/>
    <property type="match status" value="1"/>
</dbReference>
<evidence type="ECO:0000313" key="9">
    <source>
        <dbReference type="EMBL" id="GCE30907.1"/>
    </source>
</evidence>
<accession>A0A402BI31</accession>
<dbReference type="GO" id="GO:0000155">
    <property type="term" value="F:phosphorelay sensor kinase activity"/>
    <property type="evidence" value="ECO:0007669"/>
    <property type="project" value="InterPro"/>
</dbReference>
<dbReference type="InterPro" id="IPR036097">
    <property type="entry name" value="HisK_dim/P_sf"/>
</dbReference>
<dbReference type="InterPro" id="IPR003018">
    <property type="entry name" value="GAF"/>
</dbReference>
<dbReference type="GO" id="GO:0005886">
    <property type="term" value="C:plasma membrane"/>
    <property type="evidence" value="ECO:0007669"/>
    <property type="project" value="TreeGrafter"/>
</dbReference>
<dbReference type="SMART" id="SM00388">
    <property type="entry name" value="HisKA"/>
    <property type="match status" value="1"/>
</dbReference>
<dbReference type="InterPro" id="IPR013656">
    <property type="entry name" value="PAS_4"/>
</dbReference>
<dbReference type="Pfam" id="PF00512">
    <property type="entry name" value="HisKA"/>
    <property type="match status" value="1"/>
</dbReference>
<evidence type="ECO:0000256" key="2">
    <source>
        <dbReference type="ARBA" id="ARBA00012438"/>
    </source>
</evidence>
<keyword evidence="10" id="KW-1185">Reference proteome</keyword>
<evidence type="ECO:0000313" key="10">
    <source>
        <dbReference type="Proteomes" id="UP000287171"/>
    </source>
</evidence>
<dbReference type="SMART" id="SM00387">
    <property type="entry name" value="HATPase_c"/>
    <property type="match status" value="1"/>
</dbReference>
<evidence type="ECO:0000256" key="1">
    <source>
        <dbReference type="ARBA" id="ARBA00000085"/>
    </source>
</evidence>
<feature type="domain" description="PAC" evidence="8">
    <location>
        <begin position="245"/>
        <end position="297"/>
    </location>
</feature>
<dbReference type="Gene3D" id="3.30.565.10">
    <property type="entry name" value="Histidine kinase-like ATPase, C-terminal domain"/>
    <property type="match status" value="1"/>
</dbReference>
<evidence type="ECO:0000256" key="3">
    <source>
        <dbReference type="ARBA" id="ARBA00022553"/>
    </source>
</evidence>
<comment type="caution">
    <text evidence="9">The sequence shown here is derived from an EMBL/GenBank/DDBJ whole genome shotgun (WGS) entry which is preliminary data.</text>
</comment>
<dbReference type="Pfam" id="PF08448">
    <property type="entry name" value="PAS_4"/>
    <property type="match status" value="1"/>
</dbReference>
<dbReference type="PROSITE" id="PS50109">
    <property type="entry name" value="HIS_KIN"/>
    <property type="match status" value="1"/>
</dbReference>
<dbReference type="Pfam" id="PF02518">
    <property type="entry name" value="HATPase_c"/>
    <property type="match status" value="1"/>
</dbReference>
<dbReference type="Gene3D" id="3.30.450.20">
    <property type="entry name" value="PAS domain"/>
    <property type="match status" value="3"/>
</dbReference>
<dbReference type="EMBL" id="BIFT01000002">
    <property type="protein sequence ID" value="GCE30907.1"/>
    <property type="molecule type" value="Genomic_DNA"/>
</dbReference>
<evidence type="ECO:0000256" key="4">
    <source>
        <dbReference type="ARBA" id="ARBA00022679"/>
    </source>
</evidence>
<dbReference type="PANTHER" id="PTHR43047">
    <property type="entry name" value="TWO-COMPONENT HISTIDINE PROTEIN KINASE"/>
    <property type="match status" value="1"/>
</dbReference>
<dbReference type="SMART" id="SM00086">
    <property type="entry name" value="PAC"/>
    <property type="match status" value="3"/>
</dbReference>
<dbReference type="PROSITE" id="PS50113">
    <property type="entry name" value="PAC"/>
    <property type="match status" value="3"/>
</dbReference>
<dbReference type="Proteomes" id="UP000287171">
    <property type="component" value="Unassembled WGS sequence"/>
</dbReference>
<evidence type="ECO:0000259" key="7">
    <source>
        <dbReference type="PROSITE" id="PS50109"/>
    </source>
</evidence>
<dbReference type="InterPro" id="IPR000700">
    <property type="entry name" value="PAS-assoc_C"/>
</dbReference>
<dbReference type="PRINTS" id="PR00344">
    <property type="entry name" value="BCTRLSENSOR"/>
</dbReference>
<dbReference type="InterPro" id="IPR004358">
    <property type="entry name" value="Sig_transdc_His_kin-like_C"/>
</dbReference>
<dbReference type="InterPro" id="IPR005467">
    <property type="entry name" value="His_kinase_dom"/>
</dbReference>
<dbReference type="PANTHER" id="PTHR43047:SF72">
    <property type="entry name" value="OSMOSENSING HISTIDINE PROTEIN KINASE SLN1"/>
    <property type="match status" value="1"/>
</dbReference>
<reference evidence="10" key="1">
    <citation type="submission" date="2018-12" db="EMBL/GenBank/DDBJ databases">
        <title>Tengunoibacter tsumagoiensis gen. nov., sp. nov., Dictyobacter kobayashii sp. nov., D. alpinus sp. nov., and D. joshuensis sp. nov. and description of Dictyobacteraceae fam. nov. within the order Ktedonobacterales isolated from Tengu-no-mugimeshi.</title>
        <authorList>
            <person name="Wang C.M."/>
            <person name="Zheng Y."/>
            <person name="Sakai Y."/>
            <person name="Toyoda A."/>
            <person name="Minakuchi Y."/>
            <person name="Abe K."/>
            <person name="Yokota A."/>
            <person name="Yabe S."/>
        </authorList>
    </citation>
    <scope>NUCLEOTIDE SEQUENCE [LARGE SCALE GENOMIC DNA]</scope>
    <source>
        <strain evidence="10">Uno16</strain>
    </source>
</reference>
<dbReference type="InterPro" id="IPR003661">
    <property type="entry name" value="HisK_dim/P_dom"/>
</dbReference>
<dbReference type="RefSeq" id="WP_161982553.1">
    <property type="nucleotide sequence ID" value="NZ_BIFT01000002.1"/>
</dbReference>
<dbReference type="InterPro" id="IPR036890">
    <property type="entry name" value="HATPase_C_sf"/>
</dbReference>
<evidence type="ECO:0000256" key="5">
    <source>
        <dbReference type="ARBA" id="ARBA00022777"/>
    </source>
</evidence>
<keyword evidence="6" id="KW-0902">Two-component regulatory system</keyword>
<dbReference type="CDD" id="cd00082">
    <property type="entry name" value="HisKA"/>
    <property type="match status" value="1"/>
</dbReference>
<dbReference type="Pfam" id="PF01590">
    <property type="entry name" value="GAF"/>
    <property type="match status" value="1"/>
</dbReference>
<evidence type="ECO:0000259" key="8">
    <source>
        <dbReference type="PROSITE" id="PS50113"/>
    </source>
</evidence>
<dbReference type="NCBIfam" id="TIGR00229">
    <property type="entry name" value="sensory_box"/>
    <property type="match status" value="1"/>
</dbReference>
<feature type="domain" description="Histidine kinase" evidence="7">
    <location>
        <begin position="641"/>
        <end position="869"/>
    </location>
</feature>
<dbReference type="CDD" id="cd00130">
    <property type="entry name" value="PAS"/>
    <property type="match status" value="1"/>
</dbReference>
<feature type="domain" description="PAC" evidence="8">
    <location>
        <begin position="382"/>
        <end position="434"/>
    </location>
</feature>
<dbReference type="SUPFAM" id="SSF55874">
    <property type="entry name" value="ATPase domain of HSP90 chaperone/DNA topoisomerase II/histidine kinase"/>
    <property type="match status" value="1"/>
</dbReference>
<dbReference type="InterPro" id="IPR001610">
    <property type="entry name" value="PAC"/>
</dbReference>
<keyword evidence="5" id="KW-0418">Kinase</keyword>
<dbReference type="InterPro" id="IPR013655">
    <property type="entry name" value="PAS_fold_3"/>
</dbReference>
<keyword evidence="4" id="KW-0808">Transferase</keyword>
<comment type="catalytic activity">
    <reaction evidence="1">
        <text>ATP + protein L-histidine = ADP + protein N-phospho-L-histidine.</text>
        <dbReference type="EC" id="2.7.13.3"/>
    </reaction>
</comment>
<evidence type="ECO:0000256" key="6">
    <source>
        <dbReference type="ARBA" id="ARBA00023012"/>
    </source>
</evidence>
<dbReference type="InterPro" id="IPR029016">
    <property type="entry name" value="GAF-like_dom_sf"/>
</dbReference>
<dbReference type="InterPro" id="IPR000014">
    <property type="entry name" value="PAS"/>
</dbReference>
<dbReference type="InterPro" id="IPR003594">
    <property type="entry name" value="HATPase_dom"/>
</dbReference>
<dbReference type="AlphaFoldDB" id="A0A402BI31"/>
<sequence>MQRGLRPTVQIHPYVDKLEALLEAIPDGVVKIDTVGRLQRANVTAQRLLTRIASLPLEDILRPDQVATLRARDVRGHLLTAETVPVARILRGEVLSGQGAPIIRFPITDGQELYLQISGAPLQNELAQLTGGVVILRDMTEYMQRRRYLEEMLLQGVIEQRRLREREERAYRIATLVPESSYPYQLRVAGHTIECVWTTEIFSRITGYSQAEVNAVGWFDESLYHPNDHPAVQARRQALLAGVSDVQEWRLLTKAGEVRWLRDSCHPVADETSGIFHFYGAVHDITRHKEEQDQIHQLSQQLSTIFAAITDCVVVYDREGHLLQMNRAAQDLGVFAVQSDYQALPLARRAQLLQLHDGRNALSLEQTPAYRVLHGESLKGSQAMDIFVCGLDGSQVCLNVTGAPLRDISDEIVGAVLIFRDVTARRQQEQRTQHALDALLAMAEALVHSNEQITFPDDVADQAAYISKQQVIQHLLMLVRDLLSGQRTLILTMDDSTQRFTPVAVAGFAPEQEEVFRVEIAQTCLSAYFSTETCELLLAGEAMLADMEDRPATNLPTYGISHMLVAPLYIAEHTLGVLIMDYPTNDQEYPVHEALTLLKAVGKLAAVVIERERLIHARIIAQARALSEGEANRQKDEFLHMVSHELRNPLATIKASIQLTRRQLQNFTTGSHNDDLLEQIESMLDRGERQVAVESRLIGDLLDGSRIQADQLKLQVKLCNLLDVVRNVIADLQTGNTSRVIQIIEPMDEDMIPVVADVERIGQVLTHYLANAMKYSPADKAITLQFQLDGQNVRVTISDEGPGILQELQTRIWEHFYQVPGRIVYSGSAGLGLGLSICQTIIRQHYGQVGVESRPGQGAAFWFTLPLARV</sequence>
<protein>
    <recommendedName>
        <fullName evidence="2">histidine kinase</fullName>
        <ecNumber evidence="2">2.7.13.3</ecNumber>
    </recommendedName>
</protein>
<proteinExistence type="predicted"/>
<dbReference type="InterPro" id="IPR035965">
    <property type="entry name" value="PAS-like_dom_sf"/>
</dbReference>
<dbReference type="SUPFAM" id="SSF55781">
    <property type="entry name" value="GAF domain-like"/>
    <property type="match status" value="1"/>
</dbReference>
<gene>
    <name evidence="9" type="ORF">KDA_63910</name>
</gene>
<dbReference type="Gene3D" id="1.10.287.130">
    <property type="match status" value="1"/>
</dbReference>